<dbReference type="Proteomes" id="UP001519460">
    <property type="component" value="Unassembled WGS sequence"/>
</dbReference>
<reference evidence="1 2" key="1">
    <citation type="journal article" date="2023" name="Sci. Data">
        <title>Genome assembly of the Korean intertidal mud-creeper Batillaria attramentaria.</title>
        <authorList>
            <person name="Patra A.K."/>
            <person name="Ho P.T."/>
            <person name="Jun S."/>
            <person name="Lee S.J."/>
            <person name="Kim Y."/>
            <person name="Won Y.J."/>
        </authorList>
    </citation>
    <scope>NUCLEOTIDE SEQUENCE [LARGE SCALE GENOMIC DNA]</scope>
    <source>
        <strain evidence="1">Wonlab-2016</strain>
    </source>
</reference>
<dbReference type="EMBL" id="JACVVK020000066">
    <property type="protein sequence ID" value="KAK7496577.1"/>
    <property type="molecule type" value="Genomic_DNA"/>
</dbReference>
<organism evidence="1 2">
    <name type="scientific">Batillaria attramentaria</name>
    <dbReference type="NCBI Taxonomy" id="370345"/>
    <lineage>
        <taxon>Eukaryota</taxon>
        <taxon>Metazoa</taxon>
        <taxon>Spiralia</taxon>
        <taxon>Lophotrochozoa</taxon>
        <taxon>Mollusca</taxon>
        <taxon>Gastropoda</taxon>
        <taxon>Caenogastropoda</taxon>
        <taxon>Sorbeoconcha</taxon>
        <taxon>Cerithioidea</taxon>
        <taxon>Batillariidae</taxon>
        <taxon>Batillaria</taxon>
    </lineage>
</organism>
<proteinExistence type="predicted"/>
<comment type="caution">
    <text evidence="1">The sequence shown here is derived from an EMBL/GenBank/DDBJ whole genome shotgun (WGS) entry which is preliminary data.</text>
</comment>
<name>A0ABD0LAM5_9CAEN</name>
<evidence type="ECO:0000313" key="1">
    <source>
        <dbReference type="EMBL" id="KAK7496577.1"/>
    </source>
</evidence>
<evidence type="ECO:0000313" key="2">
    <source>
        <dbReference type="Proteomes" id="UP001519460"/>
    </source>
</evidence>
<gene>
    <name evidence="1" type="ORF">BaRGS_00012229</name>
</gene>
<dbReference type="AlphaFoldDB" id="A0ABD0LAM5"/>
<keyword evidence="2" id="KW-1185">Reference proteome</keyword>
<accession>A0ABD0LAM5</accession>
<sequence length="103" mass="11669">MLRRLVTKTQGNYEEGLAACDLITEICEELLPIPCEDCRLHRCQAQATQRHARALPSFSAFPHPSNDLRVALVTCLDVTIVPRVNERQPEAKEKQKNTESQNL</sequence>
<protein>
    <submittedName>
        <fullName evidence="1">Uncharacterized protein</fullName>
    </submittedName>
</protein>